<sequence length="174" mass="19730">MNLIHNLTTNCAKGNVFCRAGELSSIFEMSFWFTQHNRIQTEITKTLPEVAPPSLDLEVSEIANEAFLNRCKIWEQKRLSLPQIMAQARWFVLWHQPSGGATPYGFAVLEEGPDAVYGYSLWARQSGRTQRIATATAKNVLDDYLQADRCELTTEAGRVRKFLQNVTHQLTSPL</sequence>
<protein>
    <recommendedName>
        <fullName evidence="3">GCN5-related N-acetyltransferase</fullName>
    </recommendedName>
</protein>
<dbReference type="EMBL" id="JBHTLP010000024">
    <property type="protein sequence ID" value="MFD1144970.1"/>
    <property type="molecule type" value="Genomic_DNA"/>
</dbReference>
<keyword evidence="2" id="KW-1185">Reference proteome</keyword>
<evidence type="ECO:0008006" key="3">
    <source>
        <dbReference type="Google" id="ProtNLM"/>
    </source>
</evidence>
<name>A0ABW3QJJ2_9BACT</name>
<evidence type="ECO:0000313" key="1">
    <source>
        <dbReference type="EMBL" id="MFD1144970.1"/>
    </source>
</evidence>
<accession>A0ABW3QJJ2</accession>
<organism evidence="1 2">
    <name type="scientific">Larkinella insperata</name>
    <dbReference type="NCBI Taxonomy" id="332158"/>
    <lineage>
        <taxon>Bacteria</taxon>
        <taxon>Pseudomonadati</taxon>
        <taxon>Bacteroidota</taxon>
        <taxon>Cytophagia</taxon>
        <taxon>Cytophagales</taxon>
        <taxon>Spirosomataceae</taxon>
        <taxon>Larkinella</taxon>
    </lineage>
</organism>
<comment type="caution">
    <text evidence="1">The sequence shown here is derived from an EMBL/GenBank/DDBJ whole genome shotgun (WGS) entry which is preliminary data.</text>
</comment>
<dbReference type="Proteomes" id="UP001597116">
    <property type="component" value="Unassembled WGS sequence"/>
</dbReference>
<gene>
    <name evidence="1" type="ORF">ACFQ4C_27830</name>
</gene>
<evidence type="ECO:0000313" key="2">
    <source>
        <dbReference type="Proteomes" id="UP001597116"/>
    </source>
</evidence>
<dbReference type="RefSeq" id="WP_265994033.1">
    <property type="nucleotide sequence ID" value="NZ_CP110973.1"/>
</dbReference>
<proteinExistence type="predicted"/>
<reference evidence="2" key="1">
    <citation type="journal article" date="2019" name="Int. J. Syst. Evol. Microbiol.">
        <title>The Global Catalogue of Microorganisms (GCM) 10K type strain sequencing project: providing services to taxonomists for standard genome sequencing and annotation.</title>
        <authorList>
            <consortium name="The Broad Institute Genomics Platform"/>
            <consortium name="The Broad Institute Genome Sequencing Center for Infectious Disease"/>
            <person name="Wu L."/>
            <person name="Ma J."/>
        </authorList>
    </citation>
    <scope>NUCLEOTIDE SEQUENCE [LARGE SCALE GENOMIC DNA]</scope>
    <source>
        <strain evidence="2">CCUG 55608</strain>
    </source>
</reference>